<accession>A0A0F7LA98</accession>
<name>A0A0F7LA98_9VIRU</name>
<dbReference type="InterPro" id="IPR012340">
    <property type="entry name" value="NA-bd_OB-fold"/>
</dbReference>
<evidence type="ECO:0008006" key="3">
    <source>
        <dbReference type="Google" id="ProtNLM"/>
    </source>
</evidence>
<evidence type="ECO:0000313" key="2">
    <source>
        <dbReference type="EMBL" id="AKH48845.1"/>
    </source>
</evidence>
<evidence type="ECO:0000256" key="1">
    <source>
        <dbReference type="SAM" id="MobiDB-lite"/>
    </source>
</evidence>
<dbReference type="Gene3D" id="2.40.50.140">
    <property type="entry name" value="Nucleic acid-binding proteins"/>
    <property type="match status" value="1"/>
</dbReference>
<feature type="compositionally biased region" description="Polar residues" evidence="1">
    <location>
        <begin position="190"/>
        <end position="199"/>
    </location>
</feature>
<proteinExistence type="predicted"/>
<reference evidence="2" key="1">
    <citation type="journal article" date="2015" name="Front. Microbiol.">
        <title>Combining genomic sequencing methods to explore viral diversity and reveal potential virus-host interactions.</title>
        <authorList>
            <person name="Chow C.E."/>
            <person name="Winget D.M."/>
            <person name="White R.A.III."/>
            <person name="Hallam S.J."/>
            <person name="Suttle C.A."/>
        </authorList>
    </citation>
    <scope>NUCLEOTIDE SEQUENCE</scope>
    <source>
        <strain evidence="2">Oxic3_4</strain>
    </source>
</reference>
<protein>
    <recommendedName>
        <fullName evidence="3">SsDNA binding protein</fullName>
    </recommendedName>
</protein>
<reference evidence="2" key="2">
    <citation type="submission" date="2015-03" db="EMBL/GenBank/DDBJ databases">
        <authorList>
            <person name="Chow C.-E.T."/>
            <person name="Winget D.M."/>
            <person name="White R.A.III."/>
            <person name="Hallam S.J."/>
            <person name="Suttle C.A."/>
        </authorList>
    </citation>
    <scope>NUCLEOTIDE SEQUENCE</scope>
    <source>
        <strain evidence="2">Oxic3_4</strain>
    </source>
</reference>
<feature type="region of interest" description="Disordered" evidence="1">
    <location>
        <begin position="177"/>
        <end position="199"/>
    </location>
</feature>
<dbReference type="SUPFAM" id="SSF50249">
    <property type="entry name" value="Nucleic acid-binding proteins"/>
    <property type="match status" value="1"/>
</dbReference>
<dbReference type="EMBL" id="KR029610">
    <property type="protein sequence ID" value="AKH48845.1"/>
    <property type="molecule type" value="Genomic_DNA"/>
</dbReference>
<organism evidence="2">
    <name type="scientific">uncultured marine virus</name>
    <dbReference type="NCBI Taxonomy" id="186617"/>
    <lineage>
        <taxon>Viruses</taxon>
        <taxon>environmental samples</taxon>
    </lineage>
</organism>
<sequence>MADRNRYTFNTELTGFVNIFEDSGKFNNRCFSFIMPPEAIEAAEADREELLQWAASKAPNPKRVERALPKWDDEGLVKFSYGAGDGSKKAVPPPIFVDTDGAVIDEGTLKAARKGTKVRIIVQQSPYVFGSKVGTKFKVLGVQIIELVTGSGAVDSGDLSVSDVAALFGSVEGFKQGDPQVRDTREEVATTDNNDPYEF</sequence>